<evidence type="ECO:0000313" key="3">
    <source>
        <dbReference type="Proteomes" id="UP001296104"/>
    </source>
</evidence>
<feature type="region of interest" description="Disordered" evidence="1">
    <location>
        <begin position="25"/>
        <end position="59"/>
    </location>
</feature>
<keyword evidence="3" id="KW-1185">Reference proteome</keyword>
<sequence length="91" mass="9879">MPDLPLPLPLLRAILQQQMPLHDYTLSSDHDYSDQYPGHANHQPYATGGAADHHMRRDGAAALQAPAPFAFTAANSANGARYVPDRSDASR</sequence>
<protein>
    <submittedName>
        <fullName evidence="2">Uncharacterized protein</fullName>
    </submittedName>
</protein>
<comment type="caution">
    <text evidence="2">The sequence shown here is derived from an EMBL/GenBank/DDBJ whole genome shotgun (WGS) entry which is preliminary data.</text>
</comment>
<proteinExistence type="predicted"/>
<organism evidence="2 3">
    <name type="scientific">Lecanosticta acicola</name>
    <dbReference type="NCBI Taxonomy" id="111012"/>
    <lineage>
        <taxon>Eukaryota</taxon>
        <taxon>Fungi</taxon>
        <taxon>Dikarya</taxon>
        <taxon>Ascomycota</taxon>
        <taxon>Pezizomycotina</taxon>
        <taxon>Dothideomycetes</taxon>
        <taxon>Dothideomycetidae</taxon>
        <taxon>Mycosphaerellales</taxon>
        <taxon>Mycosphaerellaceae</taxon>
        <taxon>Lecanosticta</taxon>
    </lineage>
</organism>
<name>A0AAI8Z1P2_9PEZI</name>
<dbReference type="EMBL" id="CAVMBE010000040">
    <property type="protein sequence ID" value="CAK4030812.1"/>
    <property type="molecule type" value="Genomic_DNA"/>
</dbReference>
<accession>A0AAI8Z1P2</accession>
<gene>
    <name evidence="2" type="ORF">LECACI_7A005970</name>
</gene>
<evidence type="ECO:0000313" key="2">
    <source>
        <dbReference type="EMBL" id="CAK4030812.1"/>
    </source>
</evidence>
<dbReference type="AlphaFoldDB" id="A0AAI8Z1P2"/>
<reference evidence="2" key="1">
    <citation type="submission" date="2023-11" db="EMBL/GenBank/DDBJ databases">
        <authorList>
            <person name="Alioto T."/>
            <person name="Alioto T."/>
            <person name="Gomez Garrido J."/>
        </authorList>
    </citation>
    <scope>NUCLEOTIDE SEQUENCE</scope>
</reference>
<evidence type="ECO:0000256" key="1">
    <source>
        <dbReference type="SAM" id="MobiDB-lite"/>
    </source>
</evidence>
<dbReference type="Proteomes" id="UP001296104">
    <property type="component" value="Unassembled WGS sequence"/>
</dbReference>